<dbReference type="Proteomes" id="UP000837801">
    <property type="component" value="Unassembled WGS sequence"/>
</dbReference>
<protein>
    <submittedName>
        <fullName evidence="1">Uncharacterized protein</fullName>
    </submittedName>
</protein>
<accession>A0A9P0VYU1</accession>
<dbReference type="EMBL" id="CAKXYY010000008">
    <property type="protein sequence ID" value="CAH2352825.1"/>
    <property type="molecule type" value="Genomic_DNA"/>
</dbReference>
<sequence>MFAYSPYFLAPMHSQSHFLFISIPPYRISFIEPGSTSLFSYFSLPASLSPSRALQPARSKVVHSQFHAALTSHLIFQCQTSGTLDSSPFISTCSLKAYQHSPVSLSSVSHQSLHQPFSLPPLFPFPLTYQSKVVHPQFPCDFSLSIFLVYLFWSIREEIKNYK</sequence>
<gene>
    <name evidence="1" type="ORF">CLIB1423_08S01948</name>
</gene>
<keyword evidence="2" id="KW-1185">Reference proteome</keyword>
<dbReference type="AlphaFoldDB" id="A0A9P0VYU1"/>
<organism evidence="1 2">
    <name type="scientific">[Candida] railenensis</name>
    <dbReference type="NCBI Taxonomy" id="45579"/>
    <lineage>
        <taxon>Eukaryota</taxon>
        <taxon>Fungi</taxon>
        <taxon>Dikarya</taxon>
        <taxon>Ascomycota</taxon>
        <taxon>Saccharomycotina</taxon>
        <taxon>Pichiomycetes</taxon>
        <taxon>Debaryomycetaceae</taxon>
        <taxon>Kurtzmaniella</taxon>
    </lineage>
</organism>
<name>A0A9P0VYU1_9ASCO</name>
<comment type="caution">
    <text evidence="1">The sequence shown here is derived from an EMBL/GenBank/DDBJ whole genome shotgun (WGS) entry which is preliminary data.</text>
</comment>
<evidence type="ECO:0000313" key="2">
    <source>
        <dbReference type="Proteomes" id="UP000837801"/>
    </source>
</evidence>
<evidence type="ECO:0000313" key="1">
    <source>
        <dbReference type="EMBL" id="CAH2352825.1"/>
    </source>
</evidence>
<reference evidence="1" key="1">
    <citation type="submission" date="2022-03" db="EMBL/GenBank/DDBJ databases">
        <authorList>
            <person name="Legras J.-L."/>
            <person name="Devillers H."/>
            <person name="Grondin C."/>
        </authorList>
    </citation>
    <scope>NUCLEOTIDE SEQUENCE</scope>
    <source>
        <strain evidence="1">CLIB 1423</strain>
    </source>
</reference>
<proteinExistence type="predicted"/>